<organism evidence="2 3">
    <name type="scientific">Pseudolysinimonas kribbensis</name>
    <dbReference type="NCBI Taxonomy" id="433641"/>
    <lineage>
        <taxon>Bacteria</taxon>
        <taxon>Bacillati</taxon>
        <taxon>Actinomycetota</taxon>
        <taxon>Actinomycetes</taxon>
        <taxon>Micrococcales</taxon>
        <taxon>Microbacteriaceae</taxon>
        <taxon>Pseudolysinimonas</taxon>
    </lineage>
</organism>
<reference evidence="3" key="1">
    <citation type="journal article" date="2019" name="Int. J. Syst. Evol. Microbiol.">
        <title>The Global Catalogue of Microorganisms (GCM) 10K type strain sequencing project: providing services to taxonomists for standard genome sequencing and annotation.</title>
        <authorList>
            <consortium name="The Broad Institute Genomics Platform"/>
            <consortium name="The Broad Institute Genome Sequencing Center for Infectious Disease"/>
            <person name="Wu L."/>
            <person name="Ma J."/>
        </authorList>
    </citation>
    <scope>NUCLEOTIDE SEQUENCE [LARGE SCALE GENOMIC DNA]</scope>
    <source>
        <strain evidence="3">NBRC 108894</strain>
    </source>
</reference>
<protein>
    <submittedName>
        <fullName evidence="2">Uncharacterized protein</fullName>
    </submittedName>
</protein>
<evidence type="ECO:0000313" key="2">
    <source>
        <dbReference type="EMBL" id="GMA95568.1"/>
    </source>
</evidence>
<evidence type="ECO:0000313" key="3">
    <source>
        <dbReference type="Proteomes" id="UP001157034"/>
    </source>
</evidence>
<proteinExistence type="predicted"/>
<gene>
    <name evidence="2" type="ORF">GCM10025881_23920</name>
</gene>
<name>A0ABQ6K7Q7_9MICO</name>
<feature type="region of interest" description="Disordered" evidence="1">
    <location>
        <begin position="31"/>
        <end position="82"/>
    </location>
</feature>
<comment type="caution">
    <text evidence="2">The sequence shown here is derived from an EMBL/GenBank/DDBJ whole genome shotgun (WGS) entry which is preliminary data.</text>
</comment>
<accession>A0ABQ6K7Q7</accession>
<dbReference type="Proteomes" id="UP001157034">
    <property type="component" value="Unassembled WGS sequence"/>
</dbReference>
<evidence type="ECO:0000256" key="1">
    <source>
        <dbReference type="SAM" id="MobiDB-lite"/>
    </source>
</evidence>
<sequence>MLDRRTEAVDVGHVGLAVLDARDVVGTLDAAGQIQGHHPRPMGGERPHRRRAEARGTPVTTATASSIRIGPFSAAERSAARA</sequence>
<keyword evidence="3" id="KW-1185">Reference proteome</keyword>
<dbReference type="EMBL" id="BSVB01000001">
    <property type="protein sequence ID" value="GMA95568.1"/>
    <property type="molecule type" value="Genomic_DNA"/>
</dbReference>